<dbReference type="CDD" id="cd07489">
    <property type="entry name" value="Peptidases_S8_5"/>
    <property type="match status" value="1"/>
</dbReference>
<dbReference type="Pfam" id="PF06280">
    <property type="entry name" value="fn3_5"/>
    <property type="match status" value="1"/>
</dbReference>
<evidence type="ECO:0000256" key="7">
    <source>
        <dbReference type="SAM" id="SignalP"/>
    </source>
</evidence>
<keyword evidence="5 6" id="KW-0720">Serine protease</keyword>
<dbReference type="GO" id="GO:0006508">
    <property type="term" value="P:proteolysis"/>
    <property type="evidence" value="ECO:0007669"/>
    <property type="project" value="UniProtKB-KW"/>
</dbReference>
<feature type="active site" description="Charge relay system" evidence="6">
    <location>
        <position position="201"/>
    </location>
</feature>
<keyword evidence="3 7" id="KW-0732">Signal</keyword>
<feature type="active site" description="Charge relay system" evidence="6">
    <location>
        <position position="378"/>
    </location>
</feature>
<name>A0A0A1UNA0_9HYPO</name>
<dbReference type="GO" id="GO:0004252">
    <property type="term" value="F:serine-type endopeptidase activity"/>
    <property type="evidence" value="ECO:0007669"/>
    <property type="project" value="UniProtKB-UniRule"/>
</dbReference>
<dbReference type="InterPro" id="IPR022398">
    <property type="entry name" value="Peptidase_S8_His-AS"/>
</dbReference>
<dbReference type="EMBL" id="JELW01000048">
    <property type="protein sequence ID" value="EXU96563.1"/>
    <property type="molecule type" value="Genomic_DNA"/>
</dbReference>
<evidence type="ECO:0000313" key="10">
    <source>
        <dbReference type="EMBL" id="EXU96563.1"/>
    </source>
</evidence>
<feature type="domain" description="C5a peptidase/Subtilisin-like protease SBT2-like Fn3-like" evidence="9">
    <location>
        <begin position="448"/>
        <end position="558"/>
    </location>
</feature>
<dbReference type="PANTHER" id="PTHR43806:SF66">
    <property type="entry name" value="SERIN ENDOPEPTIDASE"/>
    <property type="match status" value="1"/>
</dbReference>
<evidence type="ECO:0000259" key="9">
    <source>
        <dbReference type="Pfam" id="PF06280"/>
    </source>
</evidence>
<evidence type="ECO:0000256" key="4">
    <source>
        <dbReference type="ARBA" id="ARBA00022801"/>
    </source>
</evidence>
<feature type="active site" description="Charge relay system" evidence="6">
    <location>
        <position position="155"/>
    </location>
</feature>
<dbReference type="PROSITE" id="PS51892">
    <property type="entry name" value="SUBTILASE"/>
    <property type="match status" value="1"/>
</dbReference>
<evidence type="ECO:0000256" key="3">
    <source>
        <dbReference type="ARBA" id="ARBA00022729"/>
    </source>
</evidence>
<dbReference type="InterPro" id="IPR050131">
    <property type="entry name" value="Peptidase_S8_subtilisin-like"/>
</dbReference>
<sequence>MVWLSISALIWAALAFAPSGAADAGGHRGNTHAGPDNYIIECHNGRDKDVLIHHIKQRDGQVHHDFNSGIFYGVSASVPGLGGDEIRNMAGVKDVWPVQVFSYEAKENSLKPRAGPKRQPYRRAVDTSWNHAMTQVDMLHSEGFYGTNITIAVVDTGTGRQVNYTHPALGGCFGRGCRVARGANFVRNEGNHDDPMDHHGHGTAVAGVLAGNDPQRNFVGVAPGATLAAYRVVDSKGYGREDDLIAGWLKAVEDGAQIIASSAGFDGSGWAQSPMAAVVARIASSGIPCIVGNGNDSKKGLFFSLDPSTGRNVMAANSFAHRMVSSAGGSHAVTAGMSGLSASGPTWELDLKPNVGVSGDEIPCPQIDGSYGNCSGTSFAGPQVAGMVALIAERRGDFDPGHLMSLLMTTAAVQKDGHFIPVVQQGGGLAQAWQAAHATTLIEPPSLAFNDTDHRAQSVTIRVTNKALFEVTYQLSILPAPTIYARRLPRDFKNPEYIQAPASIDMSKTFLKLAANQSDTITISAKDPEGLEADRLPVWSGWVAINSSDGKTLTVPYMGLAGSLHKQQVLESDGVSLLGFNHDMHNADSNRGARFSYTVKNGFTTLSASIIIKLILGSRVYVEAVPLSPRKWMADRLGKSRGFPIKGYSPRALQRYTGIGLYDKEWDGQIQSGDYLPPGDYELEVRALRIFGDPTMEADWDAAEPLPFQVISGAGQEACKAYQSGKGPKDALFRNLQECHQVHNKTAVDAPWIPRPQDSSKCDDDNPTEEDCGTYHYCKAHQERPDDIISPFRNSYECVYSHKLLPNVPLDPIRLPECQTTRDPNMCGSHVWCIVIFQTGGPAHGWSSSEECQWAHGIIW</sequence>
<evidence type="ECO:0000256" key="5">
    <source>
        <dbReference type="ARBA" id="ARBA00022825"/>
    </source>
</evidence>
<comment type="similarity">
    <text evidence="1 6">Belongs to the peptidase S8 family.</text>
</comment>
<dbReference type="InterPro" id="IPR000209">
    <property type="entry name" value="Peptidase_S8/S53_dom"/>
</dbReference>
<keyword evidence="2 6" id="KW-0645">Protease</keyword>
<dbReference type="Pfam" id="PF00082">
    <property type="entry name" value="Peptidase_S8"/>
    <property type="match status" value="1"/>
</dbReference>
<dbReference type="Proteomes" id="UP000030151">
    <property type="component" value="Unassembled WGS sequence"/>
</dbReference>
<evidence type="ECO:0000256" key="2">
    <source>
        <dbReference type="ARBA" id="ARBA00022670"/>
    </source>
</evidence>
<dbReference type="HOGENOM" id="CLU_003559_3_2_1"/>
<evidence type="ECO:0000256" key="1">
    <source>
        <dbReference type="ARBA" id="ARBA00011073"/>
    </source>
</evidence>
<dbReference type="PRINTS" id="PR00723">
    <property type="entry name" value="SUBTILISIN"/>
</dbReference>
<keyword evidence="4 6" id="KW-0378">Hydrolase</keyword>
<dbReference type="OrthoDB" id="10256524at2759"/>
<dbReference type="PROSITE" id="PS00137">
    <property type="entry name" value="SUBTILASE_HIS"/>
    <property type="match status" value="1"/>
</dbReference>
<accession>A0A0A1UNA0</accession>
<feature type="chain" id="PRO_5013243701" evidence="7">
    <location>
        <begin position="16"/>
        <end position="860"/>
    </location>
</feature>
<dbReference type="SUPFAM" id="SSF52743">
    <property type="entry name" value="Subtilisin-like"/>
    <property type="match status" value="1"/>
</dbReference>
<dbReference type="eggNOG" id="KOG4266">
    <property type="taxonomic scope" value="Eukaryota"/>
</dbReference>
<proteinExistence type="inferred from homology"/>
<dbReference type="InterPro" id="IPR010435">
    <property type="entry name" value="C5a/SBT2-like_Fn3"/>
</dbReference>
<feature type="domain" description="Peptidase S8/S53" evidence="8">
    <location>
        <begin position="146"/>
        <end position="414"/>
    </location>
</feature>
<dbReference type="InterPro" id="IPR036852">
    <property type="entry name" value="Peptidase_S8/S53_dom_sf"/>
</dbReference>
<comment type="caution">
    <text evidence="10">The sequence shown here is derived from an EMBL/GenBank/DDBJ whole genome shotgun (WGS) entry which is preliminary data.</text>
</comment>
<evidence type="ECO:0000259" key="8">
    <source>
        <dbReference type="Pfam" id="PF00082"/>
    </source>
</evidence>
<dbReference type="Gene3D" id="3.40.50.200">
    <property type="entry name" value="Peptidase S8/S53 domain"/>
    <property type="match status" value="1"/>
</dbReference>
<organism evidence="10 11">
    <name type="scientific">Metarhizium robertsii</name>
    <dbReference type="NCBI Taxonomy" id="568076"/>
    <lineage>
        <taxon>Eukaryota</taxon>
        <taxon>Fungi</taxon>
        <taxon>Dikarya</taxon>
        <taxon>Ascomycota</taxon>
        <taxon>Pezizomycotina</taxon>
        <taxon>Sordariomycetes</taxon>
        <taxon>Hypocreomycetidae</taxon>
        <taxon>Hypocreales</taxon>
        <taxon>Clavicipitaceae</taxon>
        <taxon>Metarhizium</taxon>
    </lineage>
</organism>
<evidence type="ECO:0000313" key="11">
    <source>
        <dbReference type="Proteomes" id="UP000030151"/>
    </source>
</evidence>
<gene>
    <name evidence="10" type="ORF">X797_010375</name>
</gene>
<feature type="signal peptide" evidence="7">
    <location>
        <begin position="1"/>
        <end position="15"/>
    </location>
</feature>
<dbReference type="InterPro" id="IPR015500">
    <property type="entry name" value="Peptidase_S8_subtilisin-rel"/>
</dbReference>
<evidence type="ECO:0000256" key="6">
    <source>
        <dbReference type="PROSITE-ProRule" id="PRU01240"/>
    </source>
</evidence>
<dbReference type="GO" id="GO:0016020">
    <property type="term" value="C:membrane"/>
    <property type="evidence" value="ECO:0007669"/>
    <property type="project" value="InterPro"/>
</dbReference>
<dbReference type="PANTHER" id="PTHR43806">
    <property type="entry name" value="PEPTIDASE S8"/>
    <property type="match status" value="1"/>
</dbReference>
<dbReference type="InterPro" id="IPR023828">
    <property type="entry name" value="Peptidase_S8_Ser-AS"/>
</dbReference>
<reference evidence="10 11" key="1">
    <citation type="submission" date="2014-02" db="EMBL/GenBank/DDBJ databases">
        <title>The genome sequence of the entomopathogenic fungus Metarhizium robertsii ARSEF 2575.</title>
        <authorList>
            <person name="Giuliano Garisto Donzelli B."/>
            <person name="Roe B.A."/>
            <person name="Macmil S.L."/>
            <person name="Krasnoff S.B."/>
            <person name="Gibson D.M."/>
        </authorList>
    </citation>
    <scope>NUCLEOTIDE SEQUENCE [LARGE SCALE GENOMIC DNA]</scope>
    <source>
        <strain evidence="10 11">ARSEF 2575</strain>
    </source>
</reference>
<dbReference type="AlphaFoldDB" id="A0A0A1UNA0"/>
<protein>
    <submittedName>
        <fullName evidence="10">Peptidase S8 and DUF1034 (Fn-like) domain protein</fullName>
    </submittedName>
</protein>
<dbReference type="InterPro" id="IPR034187">
    <property type="entry name" value="Peptidases_S8_5"/>
</dbReference>
<dbReference type="PROSITE" id="PS00138">
    <property type="entry name" value="SUBTILASE_SER"/>
    <property type="match status" value="1"/>
</dbReference>